<keyword evidence="3" id="KW-1185">Reference proteome</keyword>
<evidence type="ECO:0000313" key="2">
    <source>
        <dbReference type="EMBL" id="KAH3715295.1"/>
    </source>
</evidence>
<accession>A0A9D4HCX7</accession>
<reference evidence="2" key="2">
    <citation type="submission" date="2020-11" db="EMBL/GenBank/DDBJ databases">
        <authorList>
            <person name="McCartney M.A."/>
            <person name="Auch B."/>
            <person name="Kono T."/>
            <person name="Mallez S."/>
            <person name="Becker A."/>
            <person name="Gohl D.M."/>
            <person name="Silverstein K.A.T."/>
            <person name="Koren S."/>
            <person name="Bechman K.B."/>
            <person name="Herman A."/>
            <person name="Abrahante J.E."/>
            <person name="Garbe J."/>
        </authorList>
    </citation>
    <scope>NUCLEOTIDE SEQUENCE</scope>
    <source>
        <strain evidence="2">Duluth1</strain>
        <tissue evidence="2">Whole animal</tissue>
    </source>
</reference>
<protein>
    <submittedName>
        <fullName evidence="2">Uncharacterized protein</fullName>
    </submittedName>
</protein>
<gene>
    <name evidence="2" type="ORF">DPMN_058001</name>
</gene>
<comment type="caution">
    <text evidence="2">The sequence shown here is derived from an EMBL/GenBank/DDBJ whole genome shotgun (WGS) entry which is preliminary data.</text>
</comment>
<proteinExistence type="predicted"/>
<name>A0A9D4HCX7_DREPO</name>
<dbReference type="Proteomes" id="UP000828390">
    <property type="component" value="Unassembled WGS sequence"/>
</dbReference>
<feature type="region of interest" description="Disordered" evidence="1">
    <location>
        <begin position="68"/>
        <end position="90"/>
    </location>
</feature>
<sequence length="99" mass="11152">MQPNFPHPTYNDNFQKSVLEELMSLDNRLNKPDSIGTLSNLTMKQSNMNVRVTSLKGTVRNVDARVKDVETSRAPEEPSPAARRSENCAKTVLDYLDNT</sequence>
<organism evidence="2 3">
    <name type="scientific">Dreissena polymorpha</name>
    <name type="common">Zebra mussel</name>
    <name type="synonym">Mytilus polymorpha</name>
    <dbReference type="NCBI Taxonomy" id="45954"/>
    <lineage>
        <taxon>Eukaryota</taxon>
        <taxon>Metazoa</taxon>
        <taxon>Spiralia</taxon>
        <taxon>Lophotrochozoa</taxon>
        <taxon>Mollusca</taxon>
        <taxon>Bivalvia</taxon>
        <taxon>Autobranchia</taxon>
        <taxon>Heteroconchia</taxon>
        <taxon>Euheterodonta</taxon>
        <taxon>Imparidentia</taxon>
        <taxon>Neoheterodontei</taxon>
        <taxon>Myida</taxon>
        <taxon>Dreissenoidea</taxon>
        <taxon>Dreissenidae</taxon>
        <taxon>Dreissena</taxon>
    </lineage>
</organism>
<dbReference type="EMBL" id="JAIWYP010000013">
    <property type="protein sequence ID" value="KAH3715295.1"/>
    <property type="molecule type" value="Genomic_DNA"/>
</dbReference>
<evidence type="ECO:0000313" key="3">
    <source>
        <dbReference type="Proteomes" id="UP000828390"/>
    </source>
</evidence>
<reference evidence="2" key="1">
    <citation type="journal article" date="2019" name="bioRxiv">
        <title>The Genome of the Zebra Mussel, Dreissena polymorpha: A Resource for Invasive Species Research.</title>
        <authorList>
            <person name="McCartney M.A."/>
            <person name="Auch B."/>
            <person name="Kono T."/>
            <person name="Mallez S."/>
            <person name="Zhang Y."/>
            <person name="Obille A."/>
            <person name="Becker A."/>
            <person name="Abrahante J.E."/>
            <person name="Garbe J."/>
            <person name="Badalamenti J.P."/>
            <person name="Herman A."/>
            <person name="Mangelson H."/>
            <person name="Liachko I."/>
            <person name="Sullivan S."/>
            <person name="Sone E.D."/>
            <person name="Koren S."/>
            <person name="Silverstein K.A.T."/>
            <person name="Beckman K.B."/>
            <person name="Gohl D.M."/>
        </authorList>
    </citation>
    <scope>NUCLEOTIDE SEQUENCE</scope>
    <source>
        <strain evidence="2">Duluth1</strain>
        <tissue evidence="2">Whole animal</tissue>
    </source>
</reference>
<evidence type="ECO:0000256" key="1">
    <source>
        <dbReference type="SAM" id="MobiDB-lite"/>
    </source>
</evidence>
<dbReference type="AlphaFoldDB" id="A0A9D4HCX7"/>